<feature type="compositionally biased region" description="Basic and acidic residues" evidence="1">
    <location>
        <begin position="44"/>
        <end position="60"/>
    </location>
</feature>
<feature type="compositionally biased region" description="Polar residues" evidence="1">
    <location>
        <begin position="69"/>
        <end position="85"/>
    </location>
</feature>
<feature type="region of interest" description="Disordered" evidence="1">
    <location>
        <begin position="1"/>
        <end position="206"/>
    </location>
</feature>
<accession>A0A2G5BIL4</accession>
<dbReference type="EMBL" id="KZ303488">
    <property type="protein sequence ID" value="PIA18843.1"/>
    <property type="molecule type" value="Genomic_DNA"/>
</dbReference>
<feature type="compositionally biased region" description="Polar residues" evidence="1">
    <location>
        <begin position="353"/>
        <end position="367"/>
    </location>
</feature>
<feature type="non-terminal residue" evidence="2">
    <location>
        <position position="662"/>
    </location>
</feature>
<feature type="compositionally biased region" description="Basic and acidic residues" evidence="1">
    <location>
        <begin position="96"/>
        <end position="108"/>
    </location>
</feature>
<feature type="compositionally biased region" description="Polar residues" evidence="1">
    <location>
        <begin position="639"/>
        <end position="649"/>
    </location>
</feature>
<gene>
    <name evidence="2" type="ORF">COEREDRAFT_79400</name>
</gene>
<feature type="compositionally biased region" description="Polar residues" evidence="1">
    <location>
        <begin position="31"/>
        <end position="40"/>
    </location>
</feature>
<evidence type="ECO:0000313" key="2">
    <source>
        <dbReference type="EMBL" id="PIA18843.1"/>
    </source>
</evidence>
<feature type="compositionally biased region" description="Polar residues" evidence="1">
    <location>
        <begin position="153"/>
        <end position="181"/>
    </location>
</feature>
<reference evidence="2 3" key="1">
    <citation type="journal article" date="2015" name="Genome Biol. Evol.">
        <title>Phylogenomic analyses indicate that early fungi evolved digesting cell walls of algal ancestors of land plants.</title>
        <authorList>
            <person name="Chang Y."/>
            <person name="Wang S."/>
            <person name="Sekimoto S."/>
            <person name="Aerts A.L."/>
            <person name="Choi C."/>
            <person name="Clum A."/>
            <person name="LaButti K.M."/>
            <person name="Lindquist E.A."/>
            <person name="Yee Ngan C."/>
            <person name="Ohm R.A."/>
            <person name="Salamov A.A."/>
            <person name="Grigoriev I.V."/>
            <person name="Spatafora J.W."/>
            <person name="Berbee M.L."/>
        </authorList>
    </citation>
    <scope>NUCLEOTIDE SEQUENCE [LARGE SCALE GENOMIC DNA]</scope>
    <source>
        <strain evidence="2 3">NRRL 1564</strain>
    </source>
</reference>
<feature type="region of interest" description="Disordered" evidence="1">
    <location>
        <begin position="353"/>
        <end position="405"/>
    </location>
</feature>
<feature type="region of interest" description="Disordered" evidence="1">
    <location>
        <begin position="291"/>
        <end position="322"/>
    </location>
</feature>
<sequence length="662" mass="73849">MGARNGPTMPATLLSAGVADTAVDDMPPLPSSDSKYSSQMAAGRSREQRRSRMQRRRTDGSDEIFALQRPSTSRASPTRKVTYSQYPDFETITDPFAKRDKIPRKSERPFLLNMTASASDGLSKRLSGRDHGTTPDAQGGGEHGGADSGNGNGYSESRNAPVQYHASSAKSLGIRSSSTQDEQLDVPTPLRKHDKIPRNAQQPQLQLQRPSVGLLTDISHSAAIDSTLQMEPLDMQFPESPVTPTQSVTKCASTHNTTTPLLTASLITPVSPEHRPNAVHKASNTKDLQVTLQHEQQRQESARGEKLPLSSSARPFSGHNISPRLQIDMDKVDTLYARRSMLFENKMKREANSIKSTSALKVSQGASSRKDSTVQPPENHASRAVANRYSDIPEEYDDDDDAYDDKNSEDYISFDQVLIPTAFKRLRTALEDPTFEIDEKTYRRFKLSERWYAREERLQLERTIGYATLGKTKARGRAVNKSVANDSSRPQILLKEDRRISQSQASNGDVEMQNTPISDDLILEPVQPSVPSRKRTANSRNFKQDRHTIHDSLLGIRKDVDDRAGQVGSRRVSSSSALAQNDLSLGYVPPVAPPQTYKPDRHRAQLEHPREAEFSRMEIQDPVDDKYRRQNDIIHGRNRMTNPVHPNTRQQQQSSSCCGCTI</sequence>
<name>A0A2G5BIL4_COERN</name>
<keyword evidence="3" id="KW-1185">Reference proteome</keyword>
<feature type="compositionally biased region" description="Acidic residues" evidence="1">
    <location>
        <begin position="392"/>
        <end position="403"/>
    </location>
</feature>
<dbReference type="OrthoDB" id="5573515at2759"/>
<proteinExistence type="predicted"/>
<organism evidence="2 3">
    <name type="scientific">Coemansia reversa (strain ATCC 12441 / NRRL 1564)</name>
    <dbReference type="NCBI Taxonomy" id="763665"/>
    <lineage>
        <taxon>Eukaryota</taxon>
        <taxon>Fungi</taxon>
        <taxon>Fungi incertae sedis</taxon>
        <taxon>Zoopagomycota</taxon>
        <taxon>Kickxellomycotina</taxon>
        <taxon>Kickxellomycetes</taxon>
        <taxon>Kickxellales</taxon>
        <taxon>Kickxellaceae</taxon>
        <taxon>Coemansia</taxon>
    </lineage>
</organism>
<feature type="region of interest" description="Disordered" evidence="1">
    <location>
        <begin position="637"/>
        <end position="662"/>
    </location>
</feature>
<dbReference type="AlphaFoldDB" id="A0A2G5BIL4"/>
<protein>
    <submittedName>
        <fullName evidence="2">Uncharacterized protein</fullName>
    </submittedName>
</protein>
<feature type="compositionally biased region" description="Basic and acidic residues" evidence="1">
    <location>
        <begin position="295"/>
        <end position="306"/>
    </location>
</feature>
<evidence type="ECO:0000313" key="3">
    <source>
        <dbReference type="Proteomes" id="UP000242474"/>
    </source>
</evidence>
<dbReference type="Proteomes" id="UP000242474">
    <property type="component" value="Unassembled WGS sequence"/>
</dbReference>
<feature type="region of interest" description="Disordered" evidence="1">
    <location>
        <begin position="530"/>
        <end position="550"/>
    </location>
</feature>
<evidence type="ECO:0000256" key="1">
    <source>
        <dbReference type="SAM" id="MobiDB-lite"/>
    </source>
</evidence>
<feature type="compositionally biased region" description="Gly residues" evidence="1">
    <location>
        <begin position="138"/>
        <end position="152"/>
    </location>
</feature>